<dbReference type="EMBL" id="CAKLBY020000248">
    <property type="protein sequence ID" value="CAK7939678.1"/>
    <property type="molecule type" value="Genomic_DNA"/>
</dbReference>
<dbReference type="Proteomes" id="UP001162060">
    <property type="component" value="Unassembled WGS sequence"/>
</dbReference>
<gene>
    <name evidence="1" type="ORF">PM001_LOCUS24828</name>
</gene>
<name>A0AAV1V103_9STRA</name>
<proteinExistence type="predicted"/>
<accession>A0AAV1V103</accession>
<evidence type="ECO:0000313" key="1">
    <source>
        <dbReference type="EMBL" id="CAK7939678.1"/>
    </source>
</evidence>
<comment type="caution">
    <text evidence="1">The sequence shown here is derived from an EMBL/GenBank/DDBJ whole genome shotgun (WGS) entry which is preliminary data.</text>
</comment>
<protein>
    <recommendedName>
        <fullName evidence="3">Reverse transcriptase domain-containing protein</fullName>
    </recommendedName>
</protein>
<evidence type="ECO:0000313" key="2">
    <source>
        <dbReference type="Proteomes" id="UP001162060"/>
    </source>
</evidence>
<sequence>MDYRPIALLQTGYTVFSKFFAKRIQRFLGTLIGDSQQGCVHGRQMHKTVMMMMGVLHSASAQPAVPVENSAAILILKFRKSYDTVDRDFLFLALSRLNFRRSLLR</sequence>
<dbReference type="AlphaFoldDB" id="A0AAV1V103"/>
<reference evidence="1" key="1">
    <citation type="submission" date="2024-01" db="EMBL/GenBank/DDBJ databases">
        <authorList>
            <person name="Webb A."/>
        </authorList>
    </citation>
    <scope>NUCLEOTIDE SEQUENCE</scope>
    <source>
        <strain evidence="1">Pm1</strain>
    </source>
</reference>
<evidence type="ECO:0008006" key="3">
    <source>
        <dbReference type="Google" id="ProtNLM"/>
    </source>
</evidence>
<organism evidence="1 2">
    <name type="scientific">Peronospora matthiolae</name>
    <dbReference type="NCBI Taxonomy" id="2874970"/>
    <lineage>
        <taxon>Eukaryota</taxon>
        <taxon>Sar</taxon>
        <taxon>Stramenopiles</taxon>
        <taxon>Oomycota</taxon>
        <taxon>Peronosporomycetes</taxon>
        <taxon>Peronosporales</taxon>
        <taxon>Peronosporaceae</taxon>
        <taxon>Peronospora</taxon>
    </lineage>
</organism>